<evidence type="ECO:0000256" key="2">
    <source>
        <dbReference type="ARBA" id="ARBA00022517"/>
    </source>
</evidence>
<keyword evidence="4 5" id="KW-0378">Hydrolase</keyword>
<gene>
    <name evidence="7" type="primary">ruvX</name>
    <name evidence="7" type="ORF">KC678_02565</name>
</gene>
<dbReference type="PANTHER" id="PTHR33317:SF4">
    <property type="entry name" value="POLYNUCLEOTIDYL TRANSFERASE, RIBONUCLEASE H-LIKE SUPERFAMILY PROTEIN"/>
    <property type="match status" value="1"/>
</dbReference>
<dbReference type="InterPro" id="IPR037027">
    <property type="entry name" value="YqgF/RNaseH-like_dom_sf"/>
</dbReference>
<dbReference type="AlphaFoldDB" id="A0A955L0K3"/>
<dbReference type="SMART" id="SM00732">
    <property type="entry name" value="YqgFc"/>
    <property type="match status" value="1"/>
</dbReference>
<proteinExistence type="inferred from homology"/>
<dbReference type="GO" id="GO:0000967">
    <property type="term" value="P:rRNA 5'-end processing"/>
    <property type="evidence" value="ECO:0007669"/>
    <property type="project" value="UniProtKB-UniRule"/>
</dbReference>
<dbReference type="NCBIfam" id="TIGR00250">
    <property type="entry name" value="RNAse_H_YqgF"/>
    <property type="match status" value="1"/>
</dbReference>
<dbReference type="HAMAP" id="MF_00651">
    <property type="entry name" value="Nuclease_YqgF"/>
    <property type="match status" value="1"/>
</dbReference>
<reference evidence="7" key="1">
    <citation type="submission" date="2020-04" db="EMBL/GenBank/DDBJ databases">
        <authorList>
            <person name="Zhang T."/>
        </authorList>
    </citation>
    <scope>NUCLEOTIDE SEQUENCE</scope>
    <source>
        <strain evidence="7">HKST-UBA13</strain>
    </source>
</reference>
<evidence type="ECO:0000313" key="7">
    <source>
        <dbReference type="EMBL" id="MCA9381122.1"/>
    </source>
</evidence>
<dbReference type="CDD" id="cd16964">
    <property type="entry name" value="YqgF"/>
    <property type="match status" value="1"/>
</dbReference>
<comment type="function">
    <text evidence="5">Could be a nuclease involved in processing of the 5'-end of pre-16S rRNA.</text>
</comment>
<keyword evidence="2 5" id="KW-0690">Ribosome biogenesis</keyword>
<name>A0A955L0K3_9BACT</name>
<evidence type="ECO:0000256" key="5">
    <source>
        <dbReference type="HAMAP-Rule" id="MF_00651"/>
    </source>
</evidence>
<dbReference type="InterPro" id="IPR006641">
    <property type="entry name" value="YqgF/RNaseH-like_dom"/>
</dbReference>
<comment type="subcellular location">
    <subcellularLocation>
        <location evidence="5">Cytoplasm</location>
    </subcellularLocation>
</comment>
<dbReference type="GO" id="GO:0016788">
    <property type="term" value="F:hydrolase activity, acting on ester bonds"/>
    <property type="evidence" value="ECO:0007669"/>
    <property type="project" value="UniProtKB-UniRule"/>
</dbReference>
<organism evidence="7 8">
    <name type="scientific">Candidatus Dojkabacteria bacterium</name>
    <dbReference type="NCBI Taxonomy" id="2099670"/>
    <lineage>
        <taxon>Bacteria</taxon>
        <taxon>Candidatus Dojkabacteria</taxon>
    </lineage>
</organism>
<dbReference type="PANTHER" id="PTHR33317">
    <property type="entry name" value="POLYNUCLEOTIDYL TRANSFERASE, RIBONUCLEASE H-LIKE SUPERFAMILY PROTEIN"/>
    <property type="match status" value="1"/>
</dbReference>
<dbReference type="InterPro" id="IPR005227">
    <property type="entry name" value="YqgF"/>
</dbReference>
<evidence type="ECO:0000259" key="6">
    <source>
        <dbReference type="SMART" id="SM00732"/>
    </source>
</evidence>
<dbReference type="SUPFAM" id="SSF53098">
    <property type="entry name" value="Ribonuclease H-like"/>
    <property type="match status" value="1"/>
</dbReference>
<comment type="caution">
    <text evidence="7">The sequence shown here is derived from an EMBL/GenBank/DDBJ whole genome shotgun (WGS) entry which is preliminary data.</text>
</comment>
<keyword evidence="1 5" id="KW-0963">Cytoplasm</keyword>
<comment type="similarity">
    <text evidence="5">Belongs to the YqgF HJR family.</text>
</comment>
<dbReference type="Pfam" id="PF03652">
    <property type="entry name" value="RuvX"/>
    <property type="match status" value="1"/>
</dbReference>
<accession>A0A955L0K3</accession>
<reference evidence="7" key="2">
    <citation type="journal article" date="2021" name="Microbiome">
        <title>Successional dynamics and alternative stable states in a saline activated sludge microbial community over 9 years.</title>
        <authorList>
            <person name="Wang Y."/>
            <person name="Ye J."/>
            <person name="Ju F."/>
            <person name="Liu L."/>
            <person name="Boyd J.A."/>
            <person name="Deng Y."/>
            <person name="Parks D.H."/>
            <person name="Jiang X."/>
            <person name="Yin X."/>
            <person name="Woodcroft B.J."/>
            <person name="Tyson G.W."/>
            <person name="Hugenholtz P."/>
            <person name="Polz M.F."/>
            <person name="Zhang T."/>
        </authorList>
    </citation>
    <scope>NUCLEOTIDE SEQUENCE</scope>
    <source>
        <strain evidence="7">HKST-UBA13</strain>
    </source>
</reference>
<feature type="domain" description="YqgF/RNase H-like" evidence="6">
    <location>
        <begin position="1"/>
        <end position="101"/>
    </location>
</feature>
<evidence type="ECO:0000313" key="8">
    <source>
        <dbReference type="Proteomes" id="UP000775877"/>
    </source>
</evidence>
<dbReference type="Proteomes" id="UP000775877">
    <property type="component" value="Unassembled WGS sequence"/>
</dbReference>
<dbReference type="GO" id="GO:0004518">
    <property type="term" value="F:nuclease activity"/>
    <property type="evidence" value="ECO:0007669"/>
    <property type="project" value="UniProtKB-KW"/>
</dbReference>
<evidence type="ECO:0000256" key="1">
    <source>
        <dbReference type="ARBA" id="ARBA00022490"/>
    </source>
</evidence>
<protein>
    <recommendedName>
        <fullName evidence="5">Putative pre-16S rRNA nuclease</fullName>
        <ecNumber evidence="5">3.1.-.-</ecNumber>
    </recommendedName>
</protein>
<evidence type="ECO:0000256" key="3">
    <source>
        <dbReference type="ARBA" id="ARBA00022722"/>
    </source>
</evidence>
<keyword evidence="3 5" id="KW-0540">Nuclease</keyword>
<dbReference type="EC" id="3.1.-.-" evidence="5"/>
<dbReference type="Gene3D" id="3.30.420.140">
    <property type="entry name" value="YqgF/RNase H-like domain"/>
    <property type="match status" value="1"/>
</dbReference>
<sequence>MILSIDYGTKKFGLALSDEEESFASSLPLLFIKNDDDALKKLSNVISEKKVDKVIIGVPLNDDGTHSPFSKHIEKFSDRIKDANPNIELETVNEVMTSSLARSMAKDAKYKRNNIDGEAARIMLQEYLDHINL</sequence>
<dbReference type="InterPro" id="IPR012337">
    <property type="entry name" value="RNaseH-like_sf"/>
</dbReference>
<dbReference type="EMBL" id="JAGQLJ010000048">
    <property type="protein sequence ID" value="MCA9381122.1"/>
    <property type="molecule type" value="Genomic_DNA"/>
</dbReference>
<evidence type="ECO:0000256" key="4">
    <source>
        <dbReference type="ARBA" id="ARBA00022801"/>
    </source>
</evidence>
<dbReference type="GO" id="GO:0005829">
    <property type="term" value="C:cytosol"/>
    <property type="evidence" value="ECO:0007669"/>
    <property type="project" value="TreeGrafter"/>
</dbReference>